<reference evidence="3 4" key="1">
    <citation type="journal article" date="2016" name="Nat. Commun.">
        <title>Ectomycorrhizal ecology is imprinted in the genome of the dominant symbiotic fungus Cenococcum geophilum.</title>
        <authorList>
            <consortium name="DOE Joint Genome Institute"/>
            <person name="Peter M."/>
            <person name="Kohler A."/>
            <person name="Ohm R.A."/>
            <person name="Kuo A."/>
            <person name="Krutzmann J."/>
            <person name="Morin E."/>
            <person name="Arend M."/>
            <person name="Barry K.W."/>
            <person name="Binder M."/>
            <person name="Choi C."/>
            <person name="Clum A."/>
            <person name="Copeland A."/>
            <person name="Grisel N."/>
            <person name="Haridas S."/>
            <person name="Kipfer T."/>
            <person name="LaButti K."/>
            <person name="Lindquist E."/>
            <person name="Lipzen A."/>
            <person name="Maire R."/>
            <person name="Meier B."/>
            <person name="Mihaltcheva S."/>
            <person name="Molinier V."/>
            <person name="Murat C."/>
            <person name="Poggeler S."/>
            <person name="Quandt C.A."/>
            <person name="Sperisen C."/>
            <person name="Tritt A."/>
            <person name="Tisserant E."/>
            <person name="Crous P.W."/>
            <person name="Henrissat B."/>
            <person name="Nehls U."/>
            <person name="Egli S."/>
            <person name="Spatafora J.W."/>
            <person name="Grigoriev I.V."/>
            <person name="Martin F.M."/>
        </authorList>
    </citation>
    <scope>NUCLEOTIDE SEQUENCE [LARGE SCALE GENOMIC DNA]</scope>
    <source>
        <strain evidence="3 4">CBS 207.34</strain>
    </source>
</reference>
<dbReference type="Pfam" id="PF00240">
    <property type="entry name" value="ubiquitin"/>
    <property type="match status" value="1"/>
</dbReference>
<dbReference type="PROSITE" id="PS50053">
    <property type="entry name" value="UBIQUITIN_2"/>
    <property type="match status" value="1"/>
</dbReference>
<keyword evidence="4" id="KW-1185">Reference proteome</keyword>
<dbReference type="PANTHER" id="PTHR36649">
    <property type="entry name" value="UBIQUITIN-LIKE DOMAIN-CONTAINING PROTEIN"/>
    <property type="match status" value="1"/>
</dbReference>
<dbReference type="PROSITE" id="PS00299">
    <property type="entry name" value="UBIQUITIN_1"/>
    <property type="match status" value="1"/>
</dbReference>
<dbReference type="InterPro" id="IPR019956">
    <property type="entry name" value="Ubiquitin_dom"/>
</dbReference>
<dbReference type="SUPFAM" id="SSF54236">
    <property type="entry name" value="Ubiquitin-like"/>
    <property type="match status" value="1"/>
</dbReference>
<accession>A0A8E2EUK2</accession>
<evidence type="ECO:0000259" key="2">
    <source>
        <dbReference type="PROSITE" id="PS50053"/>
    </source>
</evidence>
<evidence type="ECO:0000313" key="4">
    <source>
        <dbReference type="Proteomes" id="UP000250140"/>
    </source>
</evidence>
<evidence type="ECO:0000313" key="3">
    <source>
        <dbReference type="EMBL" id="OCL05187.1"/>
    </source>
</evidence>
<dbReference type="FunFam" id="3.10.20.90:FF:000160">
    <property type="entry name" value="Polyubiquitin-C"/>
    <property type="match status" value="1"/>
</dbReference>
<dbReference type="Gene3D" id="3.10.20.90">
    <property type="entry name" value="Phosphatidylinositol 3-kinase Catalytic Subunit, Chain A, domain 1"/>
    <property type="match status" value="1"/>
</dbReference>
<dbReference type="OrthoDB" id="428577at2759"/>
<dbReference type="Proteomes" id="UP000250140">
    <property type="component" value="Unassembled WGS sequence"/>
</dbReference>
<dbReference type="InterPro" id="IPR000626">
    <property type="entry name" value="Ubiquitin-like_dom"/>
</dbReference>
<evidence type="ECO:0000256" key="1">
    <source>
        <dbReference type="SAM" id="MobiDB-lite"/>
    </source>
</evidence>
<sequence length="260" mass="28643">MALDSSLVAAAIGALVGCPVITYEEYLRNPSSNFQPLDMEAFHKTVLVAPPQQPETVDQPETVNQPKTVDQPEPTNQPGPTAQPELTTQPEPTMQGEQSQSPKTVLTITPRPFAIFVKTLTGTSITIPAILSDTIDDVKLKIEEKLDIPPKEQRLIYAGKQLEDSLTLRDYNIQQEATLHLALRITGGGPSGMFLPAGFLDLQYNYDFTHVNDNGTSFSRGQEVYKRPCGWLRYALKVNDKFDSDIWLGSSNAAGEWPIG</sequence>
<gene>
    <name evidence="3" type="ORF">AOQ84DRAFT_323298</name>
</gene>
<organism evidence="3 4">
    <name type="scientific">Glonium stellatum</name>
    <dbReference type="NCBI Taxonomy" id="574774"/>
    <lineage>
        <taxon>Eukaryota</taxon>
        <taxon>Fungi</taxon>
        <taxon>Dikarya</taxon>
        <taxon>Ascomycota</taxon>
        <taxon>Pezizomycotina</taxon>
        <taxon>Dothideomycetes</taxon>
        <taxon>Pleosporomycetidae</taxon>
        <taxon>Gloniales</taxon>
        <taxon>Gloniaceae</taxon>
        <taxon>Glonium</taxon>
    </lineage>
</organism>
<name>A0A8E2EUK2_9PEZI</name>
<dbReference type="InterPro" id="IPR019954">
    <property type="entry name" value="Ubiquitin_CS"/>
</dbReference>
<dbReference type="SMART" id="SM00213">
    <property type="entry name" value="UBQ"/>
    <property type="match status" value="1"/>
</dbReference>
<proteinExistence type="predicted"/>
<dbReference type="PRINTS" id="PR00348">
    <property type="entry name" value="UBIQUITIN"/>
</dbReference>
<dbReference type="AlphaFoldDB" id="A0A8E2EUK2"/>
<feature type="region of interest" description="Disordered" evidence="1">
    <location>
        <begin position="54"/>
        <end position="104"/>
    </location>
</feature>
<dbReference type="InterPro" id="IPR029071">
    <property type="entry name" value="Ubiquitin-like_domsf"/>
</dbReference>
<dbReference type="EMBL" id="KV750354">
    <property type="protein sequence ID" value="OCL05187.1"/>
    <property type="molecule type" value="Genomic_DNA"/>
</dbReference>
<feature type="domain" description="Ubiquitin-like" evidence="2">
    <location>
        <begin position="113"/>
        <end position="188"/>
    </location>
</feature>
<dbReference type="PANTHER" id="PTHR36649:SF28">
    <property type="entry name" value="UBIQUITIN-LIKE DOMAIN-CONTAINING PROTEIN"/>
    <property type="match status" value="1"/>
</dbReference>
<protein>
    <recommendedName>
        <fullName evidence="2">Ubiquitin-like domain-containing protein</fullName>
    </recommendedName>
</protein>